<dbReference type="Proteomes" id="UP000654075">
    <property type="component" value="Unassembled WGS sequence"/>
</dbReference>
<accession>A0A813DDD7</accession>
<keyword evidence="1" id="KW-1133">Transmembrane helix</keyword>
<keyword evidence="3" id="KW-1185">Reference proteome</keyword>
<feature type="transmembrane region" description="Helical" evidence="1">
    <location>
        <begin position="117"/>
        <end position="137"/>
    </location>
</feature>
<keyword evidence="1" id="KW-0472">Membrane</keyword>
<evidence type="ECO:0000313" key="2">
    <source>
        <dbReference type="EMBL" id="CAE8583622.1"/>
    </source>
</evidence>
<evidence type="ECO:0000256" key="1">
    <source>
        <dbReference type="SAM" id="Phobius"/>
    </source>
</evidence>
<evidence type="ECO:0000313" key="3">
    <source>
        <dbReference type="Proteomes" id="UP000654075"/>
    </source>
</evidence>
<organism evidence="2 3">
    <name type="scientific">Polarella glacialis</name>
    <name type="common">Dinoflagellate</name>
    <dbReference type="NCBI Taxonomy" id="89957"/>
    <lineage>
        <taxon>Eukaryota</taxon>
        <taxon>Sar</taxon>
        <taxon>Alveolata</taxon>
        <taxon>Dinophyceae</taxon>
        <taxon>Suessiales</taxon>
        <taxon>Suessiaceae</taxon>
        <taxon>Polarella</taxon>
    </lineage>
</organism>
<dbReference type="EMBL" id="CAJNNV010000814">
    <property type="protein sequence ID" value="CAE8583622.1"/>
    <property type="molecule type" value="Genomic_DNA"/>
</dbReference>
<sequence length="152" mass="15950">MSGARLLAARTDTADPDAWCEAAVPGRPRKEPVGQMSGARLLAARTDTAEPDAWCEASVPGLSLAGRGRSQWARCPGRGCWQLALTLLSLMPGVRLLSQGCPWQAEEGASGPDVRGAVVVVSIAFLFVSILIIAGLLNPGRPRKNTASGILY</sequence>
<keyword evidence="1" id="KW-0812">Transmembrane</keyword>
<protein>
    <submittedName>
        <fullName evidence="2">Uncharacterized protein</fullName>
    </submittedName>
</protein>
<reference evidence="2" key="1">
    <citation type="submission" date="2021-02" db="EMBL/GenBank/DDBJ databases">
        <authorList>
            <person name="Dougan E. K."/>
            <person name="Rhodes N."/>
            <person name="Thang M."/>
            <person name="Chan C."/>
        </authorList>
    </citation>
    <scope>NUCLEOTIDE SEQUENCE</scope>
</reference>
<gene>
    <name evidence="2" type="ORF">PGLA1383_LOCUS2579</name>
</gene>
<name>A0A813DDD7_POLGL</name>
<proteinExistence type="predicted"/>
<dbReference type="AlphaFoldDB" id="A0A813DDD7"/>
<comment type="caution">
    <text evidence="2">The sequence shown here is derived from an EMBL/GenBank/DDBJ whole genome shotgun (WGS) entry which is preliminary data.</text>
</comment>